<gene>
    <name evidence="1" type="ORF">H4Bulk46526_000001</name>
</gene>
<organism evidence="1">
    <name type="scientific">Leviviridae sp</name>
    <dbReference type="NCBI Taxonomy" id="2027243"/>
    <lineage>
        <taxon>Viruses</taxon>
        <taxon>Riboviria</taxon>
        <taxon>Orthornavirae</taxon>
        <taxon>Lenarviricota</taxon>
        <taxon>Leviviricetes</taxon>
        <taxon>Norzivirales</taxon>
        <taxon>Fiersviridae</taxon>
    </lineage>
</organism>
<name>A0A514D3X7_9VIRU</name>
<proteinExistence type="predicted"/>
<dbReference type="EMBL" id="MN034010">
    <property type="protein sequence ID" value="QDH88322.1"/>
    <property type="molecule type" value="Genomic_RNA"/>
</dbReference>
<protein>
    <submittedName>
        <fullName evidence="1">Uncharacterized protein</fullName>
    </submittedName>
</protein>
<sequence length="461" mass="51133">MFIQSGTTKSRVLPGPLLFMKEEIQLSGSKEWTQTGYRHVRLDGTQITESDSNRWPPPSGGDLQDYGSEFYTQRKECLQKHFPKTVLYLDGSIRPGSPAGIKPRLTGTWVASPLDTFVESGVSLGRPYVPWRVNFPPDESSSRAALVSKGAIAVAAVAPTNPIASVASAVGELLQDVPKVPGIKLWENRLAALGTVAAAGSEFLNYQFGIAPTISDMMSFLEGVHKVDKLVDQFIRDSGRVVRRSFHFPKERSQTETWFGPDQQVQAPPGQYYLNSAGAYANDAAPNYGTAIPSHPVKRIRVTERDTWFSGAFTYHLPSWYDSHDRNDRRLLMAKLFGAEPDLNTLWQLTPWSWAVDWFSNAGSFVKNLQAMISYGQILRYGYVMETTTTTDTYISWGPTQPIGWPGTIKKPYPTLSDVTLRTTTKKRIKANPFGFGVSWDGLSPTQLAITAALGITRVVR</sequence>
<evidence type="ECO:0000313" key="1">
    <source>
        <dbReference type="EMBL" id="QDH88322.1"/>
    </source>
</evidence>
<accession>A0A514D3X7</accession>
<reference evidence="1" key="1">
    <citation type="submission" date="2019-05" db="EMBL/GenBank/DDBJ databases">
        <title>Metatranscriptomic reconstruction reveals RNA viruses with the potential to shape carbon cycling in soil.</title>
        <authorList>
            <person name="Starr E.P."/>
            <person name="Nuccio E."/>
            <person name="Pett-Ridge J."/>
            <person name="Banfield J.F."/>
            <person name="Firestone M.K."/>
        </authorList>
    </citation>
    <scope>NUCLEOTIDE SEQUENCE</scope>
    <source>
        <strain evidence="1">H4_Bulk_46_scaffold_526</strain>
    </source>
</reference>